<keyword evidence="2 4" id="KW-0012">Acyltransferase</keyword>
<dbReference type="InterPro" id="IPR050832">
    <property type="entry name" value="Bact_Acetyltransf"/>
</dbReference>
<keyword evidence="4" id="KW-0687">Ribonucleoprotein</keyword>
<dbReference type="Pfam" id="PF00583">
    <property type="entry name" value="Acetyltransf_1"/>
    <property type="match status" value="1"/>
</dbReference>
<dbReference type="InterPro" id="IPR016181">
    <property type="entry name" value="Acyl_CoA_acyltransferase"/>
</dbReference>
<evidence type="ECO:0000313" key="5">
    <source>
        <dbReference type="Proteomes" id="UP001596091"/>
    </source>
</evidence>
<dbReference type="GO" id="GO:0005840">
    <property type="term" value="C:ribosome"/>
    <property type="evidence" value="ECO:0007669"/>
    <property type="project" value="UniProtKB-KW"/>
</dbReference>
<dbReference type="CDD" id="cd04301">
    <property type="entry name" value="NAT_SF"/>
    <property type="match status" value="1"/>
</dbReference>
<dbReference type="Gene3D" id="3.40.630.30">
    <property type="match status" value="1"/>
</dbReference>
<dbReference type="GO" id="GO:0008999">
    <property type="term" value="F:protein-N-terminal-alanine acetyltransferase activity"/>
    <property type="evidence" value="ECO:0007669"/>
    <property type="project" value="UniProtKB-EC"/>
</dbReference>
<comment type="caution">
    <text evidence="4">The sequence shown here is derived from an EMBL/GenBank/DDBJ whole genome shotgun (WGS) entry which is preliminary data.</text>
</comment>
<dbReference type="InterPro" id="IPR000182">
    <property type="entry name" value="GNAT_dom"/>
</dbReference>
<dbReference type="Proteomes" id="UP001596091">
    <property type="component" value="Unassembled WGS sequence"/>
</dbReference>
<dbReference type="NCBIfam" id="TIGR01575">
    <property type="entry name" value="rimI"/>
    <property type="match status" value="1"/>
</dbReference>
<accession>A0ABW1EF93</accession>
<evidence type="ECO:0000256" key="1">
    <source>
        <dbReference type="ARBA" id="ARBA00022679"/>
    </source>
</evidence>
<keyword evidence="4" id="KW-0689">Ribosomal protein</keyword>
<evidence type="ECO:0000256" key="2">
    <source>
        <dbReference type="ARBA" id="ARBA00023315"/>
    </source>
</evidence>
<dbReference type="EMBL" id="JBHSPH010000002">
    <property type="protein sequence ID" value="MFC5862531.1"/>
    <property type="molecule type" value="Genomic_DNA"/>
</dbReference>
<evidence type="ECO:0000259" key="3">
    <source>
        <dbReference type="PROSITE" id="PS51186"/>
    </source>
</evidence>
<evidence type="ECO:0000313" key="4">
    <source>
        <dbReference type="EMBL" id="MFC5862531.1"/>
    </source>
</evidence>
<gene>
    <name evidence="4" type="primary">rimI</name>
    <name evidence="4" type="ORF">ACFPT7_09540</name>
</gene>
<dbReference type="EC" id="2.3.1.266" evidence="4"/>
<dbReference type="PROSITE" id="PS51186">
    <property type="entry name" value="GNAT"/>
    <property type="match status" value="1"/>
</dbReference>
<dbReference type="PANTHER" id="PTHR43877">
    <property type="entry name" value="AMINOALKYLPHOSPHONATE N-ACETYLTRANSFERASE-RELATED-RELATED"/>
    <property type="match status" value="1"/>
</dbReference>
<proteinExistence type="predicted"/>
<protein>
    <submittedName>
        <fullName evidence="4">Ribosomal protein S18-alanine N-acetyltransferase</fullName>
        <ecNumber evidence="4">2.3.1.266</ecNumber>
    </submittedName>
</protein>
<organism evidence="4 5">
    <name type="scientific">Acidicapsa dinghuensis</name>
    <dbReference type="NCBI Taxonomy" id="2218256"/>
    <lineage>
        <taxon>Bacteria</taxon>
        <taxon>Pseudomonadati</taxon>
        <taxon>Acidobacteriota</taxon>
        <taxon>Terriglobia</taxon>
        <taxon>Terriglobales</taxon>
        <taxon>Acidobacteriaceae</taxon>
        <taxon>Acidicapsa</taxon>
    </lineage>
</organism>
<feature type="domain" description="N-acetyltransferase" evidence="3">
    <location>
        <begin position="11"/>
        <end position="159"/>
    </location>
</feature>
<dbReference type="RefSeq" id="WP_263335965.1">
    <property type="nucleotide sequence ID" value="NZ_JAGSYH010000003.1"/>
</dbReference>
<dbReference type="PANTHER" id="PTHR43877:SF2">
    <property type="entry name" value="AMINOALKYLPHOSPHONATE N-ACETYLTRANSFERASE-RELATED"/>
    <property type="match status" value="1"/>
</dbReference>
<dbReference type="SUPFAM" id="SSF55729">
    <property type="entry name" value="Acyl-CoA N-acyltransferases (Nat)"/>
    <property type="match status" value="1"/>
</dbReference>
<name>A0ABW1EF93_9BACT</name>
<reference evidence="5" key="1">
    <citation type="journal article" date="2019" name="Int. J. Syst. Evol. Microbiol.">
        <title>The Global Catalogue of Microorganisms (GCM) 10K type strain sequencing project: providing services to taxonomists for standard genome sequencing and annotation.</title>
        <authorList>
            <consortium name="The Broad Institute Genomics Platform"/>
            <consortium name="The Broad Institute Genome Sequencing Center for Infectious Disease"/>
            <person name="Wu L."/>
            <person name="Ma J."/>
        </authorList>
    </citation>
    <scope>NUCLEOTIDE SEQUENCE [LARGE SCALE GENOMIC DNA]</scope>
    <source>
        <strain evidence="5">JCM 4087</strain>
    </source>
</reference>
<keyword evidence="5" id="KW-1185">Reference proteome</keyword>
<keyword evidence="1 4" id="KW-0808">Transferase</keyword>
<dbReference type="InterPro" id="IPR006464">
    <property type="entry name" value="AcTrfase_RimI/Ard1"/>
</dbReference>
<sequence>MIGASSSMPEPISRPMTASDIDRVMDIAAQLTMAPHWSRESYEKALAQDAPMQRLARVAEIQGRIEGFAIANIIAGEAELESIAVAPTFQRRGVAANLLRSLIADLRSSRVGRLILEVRASNAGAQRLYAIAGFEQTGLRRGYYHSPDEDALIFELRIS</sequence>